<sequence>MTWYIPREHGAWAMLIVPFWIGASISQPTWSHVVLFLGFLAVYFAQAPLLNYLRNPKHKDVWPSFFVYVVIGLTIIIPFLIRVPELLIICFSIAPLFLVNLYFAKTKQERLFINDLCAITALSGLLLISYRLNEPALQPEAFLYMVVCILFYTASVFHVKSLIREKKNETFKKRSLYYHIFIIICSIALQLIGVAIAFFITFLKMKFLPIKYLRTPKHIGIVEVINSVIFIILVITFYYI</sequence>
<evidence type="ECO:0000256" key="1">
    <source>
        <dbReference type="SAM" id="Phobius"/>
    </source>
</evidence>
<keyword evidence="1" id="KW-0472">Membrane</keyword>
<feature type="transmembrane region" description="Helical" evidence="1">
    <location>
        <begin position="33"/>
        <end position="53"/>
    </location>
</feature>
<feature type="transmembrane region" description="Helical" evidence="1">
    <location>
        <begin position="111"/>
        <end position="130"/>
    </location>
</feature>
<gene>
    <name evidence="2" type="ORF">KS407_10220</name>
</gene>
<evidence type="ECO:0000313" key="3">
    <source>
        <dbReference type="Proteomes" id="UP000790580"/>
    </source>
</evidence>
<feature type="transmembrane region" description="Helical" evidence="1">
    <location>
        <begin position="220"/>
        <end position="239"/>
    </location>
</feature>
<organism evidence="2 3">
    <name type="scientific">Evansella alkalicola</name>
    <dbReference type="NCBI Taxonomy" id="745819"/>
    <lineage>
        <taxon>Bacteria</taxon>
        <taxon>Bacillati</taxon>
        <taxon>Bacillota</taxon>
        <taxon>Bacilli</taxon>
        <taxon>Bacillales</taxon>
        <taxon>Bacillaceae</taxon>
        <taxon>Evansella</taxon>
    </lineage>
</organism>
<name>A0ABS6JU77_9BACI</name>
<feature type="transmembrane region" description="Helical" evidence="1">
    <location>
        <begin position="175"/>
        <end position="200"/>
    </location>
</feature>
<keyword evidence="1" id="KW-1133">Transmembrane helix</keyword>
<feature type="transmembrane region" description="Helical" evidence="1">
    <location>
        <begin position="9"/>
        <end position="27"/>
    </location>
</feature>
<feature type="transmembrane region" description="Helical" evidence="1">
    <location>
        <begin position="60"/>
        <end position="80"/>
    </location>
</feature>
<proteinExistence type="predicted"/>
<keyword evidence="1" id="KW-0812">Transmembrane</keyword>
<feature type="transmembrane region" description="Helical" evidence="1">
    <location>
        <begin position="142"/>
        <end position="163"/>
    </location>
</feature>
<feature type="transmembrane region" description="Helical" evidence="1">
    <location>
        <begin position="86"/>
        <end position="104"/>
    </location>
</feature>
<dbReference type="EMBL" id="JAHQCR010000045">
    <property type="protein sequence ID" value="MBU9721807.1"/>
    <property type="molecule type" value="Genomic_DNA"/>
</dbReference>
<protein>
    <submittedName>
        <fullName evidence="2">YwiC-like family protein</fullName>
    </submittedName>
</protein>
<dbReference type="RefSeq" id="WP_088075982.1">
    <property type="nucleotide sequence ID" value="NZ_JAHQCR010000045.1"/>
</dbReference>
<comment type="caution">
    <text evidence="2">The sequence shown here is derived from an EMBL/GenBank/DDBJ whole genome shotgun (WGS) entry which is preliminary data.</text>
</comment>
<dbReference type="InterPro" id="IPR025576">
    <property type="entry name" value="YwiC"/>
</dbReference>
<accession>A0ABS6JU77</accession>
<evidence type="ECO:0000313" key="2">
    <source>
        <dbReference type="EMBL" id="MBU9721807.1"/>
    </source>
</evidence>
<reference evidence="2 3" key="1">
    <citation type="submission" date="2021-06" db="EMBL/GenBank/DDBJ databases">
        <title>Bacillus sp. RD4P76, an endophyte from a halophyte.</title>
        <authorList>
            <person name="Sun J.-Q."/>
        </authorList>
    </citation>
    <scope>NUCLEOTIDE SEQUENCE [LARGE SCALE GENOMIC DNA]</scope>
    <source>
        <strain evidence="2 3">JCM 17098</strain>
    </source>
</reference>
<dbReference type="Proteomes" id="UP000790580">
    <property type="component" value="Unassembled WGS sequence"/>
</dbReference>
<dbReference type="Pfam" id="PF14256">
    <property type="entry name" value="YwiC"/>
    <property type="match status" value="1"/>
</dbReference>
<keyword evidence="3" id="KW-1185">Reference proteome</keyword>